<keyword evidence="1" id="KW-0812">Transmembrane</keyword>
<accession>A0A834TRP7</accession>
<dbReference type="AlphaFoldDB" id="A0A834TRP7"/>
<organism evidence="2 3">
    <name type="scientific">Senna tora</name>
    <dbReference type="NCBI Taxonomy" id="362788"/>
    <lineage>
        <taxon>Eukaryota</taxon>
        <taxon>Viridiplantae</taxon>
        <taxon>Streptophyta</taxon>
        <taxon>Embryophyta</taxon>
        <taxon>Tracheophyta</taxon>
        <taxon>Spermatophyta</taxon>
        <taxon>Magnoliopsida</taxon>
        <taxon>eudicotyledons</taxon>
        <taxon>Gunneridae</taxon>
        <taxon>Pentapetalae</taxon>
        <taxon>rosids</taxon>
        <taxon>fabids</taxon>
        <taxon>Fabales</taxon>
        <taxon>Fabaceae</taxon>
        <taxon>Caesalpinioideae</taxon>
        <taxon>Cassia clade</taxon>
        <taxon>Senna</taxon>
    </lineage>
</organism>
<feature type="transmembrane region" description="Helical" evidence="1">
    <location>
        <begin position="25"/>
        <end position="45"/>
    </location>
</feature>
<keyword evidence="3" id="KW-1185">Reference proteome</keyword>
<gene>
    <name evidence="2" type="ORF">G2W53_017876</name>
</gene>
<reference evidence="2" key="1">
    <citation type="submission" date="2020-09" db="EMBL/GenBank/DDBJ databases">
        <title>Genome-Enabled Discovery of Anthraquinone Biosynthesis in Senna tora.</title>
        <authorList>
            <person name="Kang S.-H."/>
            <person name="Pandey R.P."/>
            <person name="Lee C.-M."/>
            <person name="Sim J.-S."/>
            <person name="Jeong J.-T."/>
            <person name="Choi B.-S."/>
            <person name="Jung M."/>
            <person name="Ginzburg D."/>
            <person name="Zhao K."/>
            <person name="Won S.Y."/>
            <person name="Oh T.-J."/>
            <person name="Yu Y."/>
            <person name="Kim N.-H."/>
            <person name="Lee O.R."/>
            <person name="Lee T.-H."/>
            <person name="Bashyal P."/>
            <person name="Kim T.-S."/>
            <person name="Lee W.-H."/>
            <person name="Kawkins C."/>
            <person name="Kim C.-K."/>
            <person name="Kim J.S."/>
            <person name="Ahn B.O."/>
            <person name="Rhee S.Y."/>
            <person name="Sohng J.K."/>
        </authorList>
    </citation>
    <scope>NUCLEOTIDE SEQUENCE</scope>
    <source>
        <tissue evidence="2">Leaf</tissue>
    </source>
</reference>
<evidence type="ECO:0000313" key="2">
    <source>
        <dbReference type="EMBL" id="KAF7826712.1"/>
    </source>
</evidence>
<name>A0A834TRP7_9FABA</name>
<protein>
    <submittedName>
        <fullName evidence="2">Uncharacterized protein</fullName>
    </submittedName>
</protein>
<keyword evidence="1" id="KW-0472">Membrane</keyword>
<evidence type="ECO:0000313" key="3">
    <source>
        <dbReference type="Proteomes" id="UP000634136"/>
    </source>
</evidence>
<evidence type="ECO:0000256" key="1">
    <source>
        <dbReference type="SAM" id="Phobius"/>
    </source>
</evidence>
<proteinExistence type="predicted"/>
<sequence>MSEKTGEPHSRPETPIFLFSETLTIAWLLLSTAARVFLFVPQLLFKLSNGEGPHRRECLEEEK</sequence>
<keyword evidence="1" id="KW-1133">Transmembrane helix</keyword>
<comment type="caution">
    <text evidence="2">The sequence shown here is derived from an EMBL/GenBank/DDBJ whole genome shotgun (WGS) entry which is preliminary data.</text>
</comment>
<dbReference type="Proteomes" id="UP000634136">
    <property type="component" value="Unassembled WGS sequence"/>
</dbReference>
<dbReference type="EMBL" id="JAAIUW010000006">
    <property type="protein sequence ID" value="KAF7826712.1"/>
    <property type="molecule type" value="Genomic_DNA"/>
</dbReference>